<accession>A0ABV6HGB4</accession>
<evidence type="ECO:0008006" key="4">
    <source>
        <dbReference type="Google" id="ProtNLM"/>
    </source>
</evidence>
<name>A0ABV6HGB4_9SPHI</name>
<keyword evidence="3" id="KW-1185">Reference proteome</keyword>
<gene>
    <name evidence="2" type="ORF">ACFFI0_05525</name>
</gene>
<evidence type="ECO:0000256" key="1">
    <source>
        <dbReference type="SAM" id="SignalP"/>
    </source>
</evidence>
<dbReference type="RefSeq" id="WP_130854443.1">
    <property type="nucleotide sequence ID" value="NZ_JBHLWO010000001.1"/>
</dbReference>
<dbReference type="Proteomes" id="UP001589774">
    <property type="component" value="Unassembled WGS sequence"/>
</dbReference>
<comment type="caution">
    <text evidence="2">The sequence shown here is derived from an EMBL/GenBank/DDBJ whole genome shotgun (WGS) entry which is preliminary data.</text>
</comment>
<feature type="signal peptide" evidence="1">
    <location>
        <begin position="1"/>
        <end position="28"/>
    </location>
</feature>
<proteinExistence type="predicted"/>
<evidence type="ECO:0000313" key="3">
    <source>
        <dbReference type="Proteomes" id="UP001589774"/>
    </source>
</evidence>
<organism evidence="2 3">
    <name type="scientific">Olivibacter oleidegradans</name>
    <dbReference type="NCBI Taxonomy" id="760123"/>
    <lineage>
        <taxon>Bacteria</taxon>
        <taxon>Pseudomonadati</taxon>
        <taxon>Bacteroidota</taxon>
        <taxon>Sphingobacteriia</taxon>
        <taxon>Sphingobacteriales</taxon>
        <taxon>Sphingobacteriaceae</taxon>
        <taxon>Olivibacter</taxon>
    </lineage>
</organism>
<feature type="chain" id="PRO_5046279439" description="Lipoprotein" evidence="1">
    <location>
        <begin position="29"/>
        <end position="347"/>
    </location>
</feature>
<protein>
    <recommendedName>
        <fullName evidence="4">Lipoprotein</fullName>
    </recommendedName>
</protein>
<evidence type="ECO:0000313" key="2">
    <source>
        <dbReference type="EMBL" id="MFC0317756.1"/>
    </source>
</evidence>
<sequence length="347" mass="39264">MIKIGFRSPFRLLLFIPALLALAGYSCAQVNTVSDKLALADTLQSQASFDDTTVDSISYYQKLLALANGDTANRWPVSPQPLPLKGALLPEHRIIAYYGNLYSKRMGILGELPPKEMIRRLNEEVVRWNDADSSTKAIAALHYIAVTAQSDAGRDGKHRLRMPDKQIDSVLNIARQHGNLPVFLDIQVALSTLQEEIPRLEKYLRLPQVHLGIDPEFSMKDGSKPGTRIGSFDARDINYAADFLARLVKESQLPPKLLVVHRFTAGMVRDYKNIKLRPEVQVVIEMDGWGPPALKKATYRQFIYREPVQFTGFKLFYKNDLKQAPKRMLTPTELLQLKPAPSYIQYQ</sequence>
<reference evidence="2 3" key="1">
    <citation type="submission" date="2024-09" db="EMBL/GenBank/DDBJ databases">
        <authorList>
            <person name="Sun Q."/>
            <person name="Mori K."/>
        </authorList>
    </citation>
    <scope>NUCLEOTIDE SEQUENCE [LARGE SCALE GENOMIC DNA]</scope>
    <source>
        <strain evidence="2 3">CCM 7765</strain>
    </source>
</reference>
<dbReference type="PROSITE" id="PS51257">
    <property type="entry name" value="PROKAR_LIPOPROTEIN"/>
    <property type="match status" value="1"/>
</dbReference>
<dbReference type="EMBL" id="JBHLWO010000001">
    <property type="protein sequence ID" value="MFC0317756.1"/>
    <property type="molecule type" value="Genomic_DNA"/>
</dbReference>
<keyword evidence="1" id="KW-0732">Signal</keyword>